<dbReference type="PROSITE" id="PS51900">
    <property type="entry name" value="CB"/>
    <property type="match status" value="1"/>
</dbReference>
<dbReference type="Pfam" id="PF00589">
    <property type="entry name" value="Phage_integrase"/>
    <property type="match status" value="1"/>
</dbReference>
<dbReference type="InterPro" id="IPR010998">
    <property type="entry name" value="Integrase_recombinase_N"/>
</dbReference>
<dbReference type="PROSITE" id="PS51898">
    <property type="entry name" value="TYR_RECOMBINASE"/>
    <property type="match status" value="1"/>
</dbReference>
<evidence type="ECO:0000256" key="1">
    <source>
        <dbReference type="ARBA" id="ARBA00008857"/>
    </source>
</evidence>
<evidence type="ECO:0000256" key="2">
    <source>
        <dbReference type="ARBA" id="ARBA00022908"/>
    </source>
</evidence>
<reference evidence="9" key="1">
    <citation type="journal article" date="2019" name="Int. J. Syst. Evol. Microbiol.">
        <title>The Global Catalogue of Microorganisms (GCM) 10K type strain sequencing project: providing services to taxonomists for standard genome sequencing and annotation.</title>
        <authorList>
            <consortium name="The Broad Institute Genomics Platform"/>
            <consortium name="The Broad Institute Genome Sequencing Center for Infectious Disease"/>
            <person name="Wu L."/>
            <person name="Ma J."/>
        </authorList>
    </citation>
    <scope>NUCLEOTIDE SEQUENCE [LARGE SCALE GENOMIC DNA]</scope>
    <source>
        <strain evidence="9">CCUG 58127</strain>
    </source>
</reference>
<evidence type="ECO:0000256" key="3">
    <source>
        <dbReference type="ARBA" id="ARBA00023125"/>
    </source>
</evidence>
<dbReference type="InterPro" id="IPR044068">
    <property type="entry name" value="CB"/>
</dbReference>
<dbReference type="PANTHER" id="PTHR30349">
    <property type="entry name" value="PHAGE INTEGRASE-RELATED"/>
    <property type="match status" value="1"/>
</dbReference>
<evidence type="ECO:0000313" key="9">
    <source>
        <dbReference type="Proteomes" id="UP001596298"/>
    </source>
</evidence>
<evidence type="ECO:0000256" key="4">
    <source>
        <dbReference type="ARBA" id="ARBA00023172"/>
    </source>
</evidence>
<gene>
    <name evidence="8" type="ORF">ACFQDH_16535</name>
</gene>
<keyword evidence="9" id="KW-1185">Reference proteome</keyword>
<dbReference type="RefSeq" id="WP_382403502.1">
    <property type="nucleotide sequence ID" value="NZ_JBHSWH010000001.1"/>
</dbReference>
<keyword evidence="3 5" id="KW-0238">DNA-binding</keyword>
<protein>
    <submittedName>
        <fullName evidence="8">Tyrosine-type recombinase/integrase</fullName>
    </submittedName>
</protein>
<sequence>MFVTRVVVSGSRRESWTVVGDDGLVVGPAERFLSFLTDAGRSPNTVKAYAHDLRDWFSYLAHHEIDWAAVDTENVAGFVGWLRLPPSARGEDVAVLPVGEYCSAATINRKLAAVGSMYRHASRCGVPVHASLTMWRPSGRRGGARSFLHHVSKSKPTQVPVVRVRAARRTPRTLTGDEVAMLLGACTRARDRLLVSVLADTGMRVGEALGLRHEDWDAAECQVRVVPRDNDDRARSKSAVPRTIPVPAGLVRSYADYLHDEYGDLDSDYVFVNLWGGRIGSPMAYPAVYDLVRRLRTRTGIDFDPHWLRHTYATEMLRRQVPIEVVSTLLGHASVTTTSTTYAHLSVADTRAALVRAGLLDQDAS</sequence>
<comment type="similarity">
    <text evidence="1">Belongs to the 'phage' integrase family.</text>
</comment>
<evidence type="ECO:0000256" key="5">
    <source>
        <dbReference type="PROSITE-ProRule" id="PRU01248"/>
    </source>
</evidence>
<evidence type="ECO:0000313" key="8">
    <source>
        <dbReference type="EMBL" id="MFC6706819.1"/>
    </source>
</evidence>
<proteinExistence type="inferred from homology"/>
<dbReference type="Proteomes" id="UP001596298">
    <property type="component" value="Unassembled WGS sequence"/>
</dbReference>
<feature type="domain" description="Tyr recombinase" evidence="6">
    <location>
        <begin position="169"/>
        <end position="355"/>
    </location>
</feature>
<comment type="caution">
    <text evidence="8">The sequence shown here is derived from an EMBL/GenBank/DDBJ whole genome shotgun (WGS) entry which is preliminary data.</text>
</comment>
<evidence type="ECO:0000259" key="6">
    <source>
        <dbReference type="PROSITE" id="PS51898"/>
    </source>
</evidence>
<dbReference type="InterPro" id="IPR011010">
    <property type="entry name" value="DNA_brk_join_enz"/>
</dbReference>
<evidence type="ECO:0000259" key="7">
    <source>
        <dbReference type="PROSITE" id="PS51900"/>
    </source>
</evidence>
<dbReference type="InterPro" id="IPR004107">
    <property type="entry name" value="Integrase_SAM-like_N"/>
</dbReference>
<dbReference type="InterPro" id="IPR050090">
    <property type="entry name" value="Tyrosine_recombinase_XerCD"/>
</dbReference>
<organism evidence="8 9">
    <name type="scientific">Flexivirga alba</name>
    <dbReference type="NCBI Taxonomy" id="702742"/>
    <lineage>
        <taxon>Bacteria</taxon>
        <taxon>Bacillati</taxon>
        <taxon>Actinomycetota</taxon>
        <taxon>Actinomycetes</taxon>
        <taxon>Micrococcales</taxon>
        <taxon>Dermacoccaceae</taxon>
        <taxon>Flexivirga</taxon>
    </lineage>
</organism>
<dbReference type="Gene3D" id="1.10.443.10">
    <property type="entry name" value="Intergrase catalytic core"/>
    <property type="match status" value="1"/>
</dbReference>
<dbReference type="PANTHER" id="PTHR30349:SF64">
    <property type="entry name" value="PROPHAGE INTEGRASE INTD-RELATED"/>
    <property type="match status" value="1"/>
</dbReference>
<dbReference type="InterPro" id="IPR013762">
    <property type="entry name" value="Integrase-like_cat_sf"/>
</dbReference>
<dbReference type="SUPFAM" id="SSF56349">
    <property type="entry name" value="DNA breaking-rejoining enzymes"/>
    <property type="match status" value="1"/>
</dbReference>
<feature type="domain" description="Core-binding (CB)" evidence="7">
    <location>
        <begin position="23"/>
        <end position="122"/>
    </location>
</feature>
<name>A0ABW2AJS4_9MICO</name>
<dbReference type="InterPro" id="IPR002104">
    <property type="entry name" value="Integrase_catalytic"/>
</dbReference>
<dbReference type="Gene3D" id="1.10.150.130">
    <property type="match status" value="1"/>
</dbReference>
<accession>A0ABW2AJS4</accession>
<dbReference type="Pfam" id="PF02899">
    <property type="entry name" value="Phage_int_SAM_1"/>
    <property type="match status" value="1"/>
</dbReference>
<dbReference type="EMBL" id="JBHSWH010000001">
    <property type="protein sequence ID" value="MFC6706819.1"/>
    <property type="molecule type" value="Genomic_DNA"/>
</dbReference>
<keyword evidence="4" id="KW-0233">DNA recombination</keyword>
<keyword evidence="2" id="KW-0229">DNA integration</keyword>